<dbReference type="InterPro" id="IPR012392">
    <property type="entry name" value="3-ktacl-CoA_syn"/>
</dbReference>
<keyword evidence="3 4" id="KW-0012">Acyltransferase</keyword>
<evidence type="ECO:0000256" key="5">
    <source>
        <dbReference type="PIRSR" id="PIRSR036417-1"/>
    </source>
</evidence>
<dbReference type="GO" id="GO:0016747">
    <property type="term" value="F:acyltransferase activity, transferring groups other than amino-acyl groups"/>
    <property type="evidence" value="ECO:0007669"/>
    <property type="project" value="InterPro"/>
</dbReference>
<evidence type="ECO:0000313" key="9">
    <source>
        <dbReference type="Proteomes" id="UP001417504"/>
    </source>
</evidence>
<dbReference type="GO" id="GO:0016020">
    <property type="term" value="C:membrane"/>
    <property type="evidence" value="ECO:0007669"/>
    <property type="project" value="InterPro"/>
</dbReference>
<organism evidence="8 9">
    <name type="scientific">Stephania japonica</name>
    <dbReference type="NCBI Taxonomy" id="461633"/>
    <lineage>
        <taxon>Eukaryota</taxon>
        <taxon>Viridiplantae</taxon>
        <taxon>Streptophyta</taxon>
        <taxon>Embryophyta</taxon>
        <taxon>Tracheophyta</taxon>
        <taxon>Spermatophyta</taxon>
        <taxon>Magnoliopsida</taxon>
        <taxon>Ranunculales</taxon>
        <taxon>Menispermaceae</taxon>
        <taxon>Menispermoideae</taxon>
        <taxon>Cissampelideae</taxon>
        <taxon>Stephania</taxon>
    </lineage>
</organism>
<feature type="active site" evidence="5">
    <location>
        <position position="373"/>
    </location>
</feature>
<name>A0AAP0KKL1_9MAGN</name>
<dbReference type="EC" id="2.3.1.-" evidence="4"/>
<evidence type="ECO:0000256" key="1">
    <source>
        <dbReference type="ARBA" id="ARBA00005531"/>
    </source>
</evidence>
<proteinExistence type="inferred from homology"/>
<evidence type="ECO:0000259" key="7">
    <source>
        <dbReference type="Pfam" id="PF08541"/>
    </source>
</evidence>
<comment type="pathway">
    <text evidence="4">Lipid metabolism; fatty acid biosynthesis.</text>
</comment>
<dbReference type="InterPro" id="IPR013747">
    <property type="entry name" value="ACP_syn_III_C"/>
</dbReference>
<dbReference type="GO" id="GO:0006633">
    <property type="term" value="P:fatty acid biosynthetic process"/>
    <property type="evidence" value="ECO:0007669"/>
    <property type="project" value="InterPro"/>
</dbReference>
<feature type="active site" evidence="5">
    <location>
        <position position="246"/>
    </location>
</feature>
<evidence type="ECO:0000256" key="2">
    <source>
        <dbReference type="ARBA" id="ARBA00022679"/>
    </source>
</evidence>
<evidence type="ECO:0000256" key="3">
    <source>
        <dbReference type="ARBA" id="ARBA00023315"/>
    </source>
</evidence>
<protein>
    <recommendedName>
        <fullName evidence="4">3-ketoacyl-CoA synthase</fullName>
        <ecNumber evidence="4">2.3.1.-</ecNumber>
    </recommendedName>
</protein>
<feature type="domain" description="Beta-ketoacyl-[acyl-carrier-protein] synthase III C-terminal" evidence="7">
    <location>
        <begin position="334"/>
        <end position="415"/>
    </location>
</feature>
<keyword evidence="9" id="KW-1185">Reference proteome</keyword>
<feature type="active site" evidence="5">
    <location>
        <position position="340"/>
    </location>
</feature>
<feature type="domain" description="FAE" evidence="6">
    <location>
        <begin position="24"/>
        <end position="312"/>
    </location>
</feature>
<dbReference type="PANTHER" id="PTHR31561">
    <property type="entry name" value="3-KETOACYL-COA SYNTHASE"/>
    <property type="match status" value="1"/>
</dbReference>
<dbReference type="InterPro" id="IPR013601">
    <property type="entry name" value="FAE1_typ3_polyketide_synth"/>
</dbReference>
<feature type="active site" evidence="5">
    <location>
        <position position="369"/>
    </location>
</feature>
<gene>
    <name evidence="8" type="ORF">Sjap_001696</name>
</gene>
<dbReference type="InterPro" id="IPR016039">
    <property type="entry name" value="Thiolase-like"/>
</dbReference>
<keyword evidence="2 4" id="KW-0808">Transferase</keyword>
<dbReference type="AlphaFoldDB" id="A0AAP0KKL1"/>
<dbReference type="PIRSF" id="PIRSF036417">
    <property type="entry name" value="3-ktacl-CoA_syn"/>
    <property type="match status" value="1"/>
</dbReference>
<comment type="similarity">
    <text evidence="1 4">Belongs to the thiolase-like superfamily. Chalcone/stilbene synthases family.</text>
</comment>
<evidence type="ECO:0000259" key="6">
    <source>
        <dbReference type="Pfam" id="PF08392"/>
    </source>
</evidence>
<dbReference type="EMBL" id="JBBNAE010000001">
    <property type="protein sequence ID" value="KAK9154216.1"/>
    <property type="molecule type" value="Genomic_DNA"/>
</dbReference>
<dbReference type="CDD" id="cd00831">
    <property type="entry name" value="CHS_like"/>
    <property type="match status" value="1"/>
</dbReference>
<feature type="active site" evidence="5">
    <location>
        <position position="167"/>
    </location>
</feature>
<feature type="active site" evidence="5">
    <location>
        <position position="336"/>
    </location>
</feature>
<dbReference type="Proteomes" id="UP001417504">
    <property type="component" value="Unassembled WGS sequence"/>
</dbReference>
<reference evidence="8 9" key="1">
    <citation type="submission" date="2024-01" db="EMBL/GenBank/DDBJ databases">
        <title>Genome assemblies of Stephania.</title>
        <authorList>
            <person name="Yang L."/>
        </authorList>
    </citation>
    <scope>NUCLEOTIDE SEQUENCE [LARGE SCALE GENOMIC DNA]</scope>
    <source>
        <strain evidence="8">QJT</strain>
        <tissue evidence="8">Leaf</tissue>
    </source>
</reference>
<accession>A0AAP0KKL1</accession>
<evidence type="ECO:0000256" key="4">
    <source>
        <dbReference type="PIRNR" id="PIRNR036417"/>
    </source>
</evidence>
<dbReference type="Pfam" id="PF08541">
    <property type="entry name" value="ACP_syn_III_C"/>
    <property type="match status" value="1"/>
</dbReference>
<evidence type="ECO:0000313" key="8">
    <source>
        <dbReference type="EMBL" id="KAK9154216.1"/>
    </source>
</evidence>
<comment type="caution">
    <text evidence="8">The sequence shown here is derived from an EMBL/GenBank/DDBJ whole genome shotgun (WGS) entry which is preliminary data.</text>
</comment>
<sequence>MDLLTLSLVVVCVVIFLLGLVMNRRRNQGCYVLSYECYKPSNDRKVSTQFCGDIIKRNPVLGMNEYRFVLKAIVGSGIGEETYGPRSVLGGSEDYTPLAEARSELADAFFYTLDRLFAKTGVSPSEIDILVVNISMFCSAPSPSAWVVTRYKMREDIKVFNLSGMGCSATLISMNLVENLFKIHKNSLALVLSTESIGPNWYVGNEKSMMLPNVLFRCGGAAVLLTNNPSLKHNAKFKVKLLVRTHLGSNPEAFQCVEQKEDQMGRRGIQLNKTLPKAATLAFIDNLKILAPKILPLRELLRYSLATFIHSKVRGSGSTSKPKPKPNVNFKTGVDHFCLHAGGTAVINGVGKSLGLSNYDVEPALMTLHRFGNTSSSSVWYVLGYMEAKKRLKKGDKVLMFSFGSGFKCNSCFLEVVRDLGDGNVWKDCIETYPRDTLINPFAEKYKWVFEDKAPPANI</sequence>
<dbReference type="SUPFAM" id="SSF53901">
    <property type="entry name" value="Thiolase-like"/>
    <property type="match status" value="2"/>
</dbReference>
<dbReference type="Gene3D" id="3.40.47.10">
    <property type="match status" value="1"/>
</dbReference>
<dbReference type="Pfam" id="PF08392">
    <property type="entry name" value="FAE1_CUT1_RppA"/>
    <property type="match status" value="1"/>
</dbReference>